<dbReference type="Proteomes" id="UP000054928">
    <property type="component" value="Unassembled WGS sequence"/>
</dbReference>
<protein>
    <submittedName>
        <fullName evidence="1">Uncharacterized protein</fullName>
    </submittedName>
</protein>
<dbReference type="AlphaFoldDB" id="A0A0P1A9C6"/>
<reference evidence="2" key="1">
    <citation type="submission" date="2014-09" db="EMBL/GenBank/DDBJ databases">
        <authorList>
            <person name="Sharma Rahul"/>
            <person name="Thines Marco"/>
        </authorList>
    </citation>
    <scope>NUCLEOTIDE SEQUENCE [LARGE SCALE GENOMIC DNA]</scope>
</reference>
<dbReference type="RefSeq" id="XP_024573153.1">
    <property type="nucleotide sequence ID" value="XM_024722036.1"/>
</dbReference>
<evidence type="ECO:0000313" key="2">
    <source>
        <dbReference type="Proteomes" id="UP000054928"/>
    </source>
</evidence>
<sequence>MQQSEQERLLLFSPPGVSVPPEFAAPGVSVPPEPPEFAPFGVSVPLEVALPEFAPPEVVQESCHASRIEEALNI</sequence>
<accession>A0A0P1A9C6</accession>
<proteinExistence type="predicted"/>
<evidence type="ECO:0000313" key="1">
    <source>
        <dbReference type="EMBL" id="CEG36784.1"/>
    </source>
</evidence>
<dbReference type="EMBL" id="CCYD01000252">
    <property type="protein sequence ID" value="CEG36784.1"/>
    <property type="molecule type" value="Genomic_DNA"/>
</dbReference>
<organism evidence="1 2">
    <name type="scientific">Plasmopara halstedii</name>
    <name type="common">Downy mildew of sunflower</name>
    <dbReference type="NCBI Taxonomy" id="4781"/>
    <lineage>
        <taxon>Eukaryota</taxon>
        <taxon>Sar</taxon>
        <taxon>Stramenopiles</taxon>
        <taxon>Oomycota</taxon>
        <taxon>Peronosporomycetes</taxon>
        <taxon>Peronosporales</taxon>
        <taxon>Peronosporaceae</taxon>
        <taxon>Plasmopara</taxon>
    </lineage>
</organism>
<name>A0A0P1A9C6_PLAHL</name>
<dbReference type="GeneID" id="36399098"/>
<keyword evidence="2" id="KW-1185">Reference proteome</keyword>